<dbReference type="RefSeq" id="WP_285879066.1">
    <property type="nucleotide sequence ID" value="NZ_JARFYN010000010.1"/>
</dbReference>
<reference evidence="1" key="1">
    <citation type="submission" date="2023-06" db="EMBL/GenBank/DDBJ databases">
        <title>Phylogenetic Diversity of Rhizobium strains.</title>
        <authorList>
            <person name="Moura F.T."/>
            <person name="Helene L.C.F."/>
            <person name="Hungria M."/>
        </authorList>
    </citation>
    <scope>NUCLEOTIDE SEQUENCE</scope>
    <source>
        <strain evidence="1">CCGE524</strain>
    </source>
</reference>
<accession>A0ABT7KBP5</accession>
<organism evidence="1 2">
    <name type="scientific">Rhizobium calliandrae</name>
    <dbReference type="NCBI Taxonomy" id="1312182"/>
    <lineage>
        <taxon>Bacteria</taxon>
        <taxon>Pseudomonadati</taxon>
        <taxon>Pseudomonadota</taxon>
        <taxon>Alphaproteobacteria</taxon>
        <taxon>Hyphomicrobiales</taxon>
        <taxon>Rhizobiaceae</taxon>
        <taxon>Rhizobium/Agrobacterium group</taxon>
        <taxon>Rhizobium</taxon>
    </lineage>
</organism>
<protein>
    <submittedName>
        <fullName evidence="1">Uncharacterized protein</fullName>
    </submittedName>
</protein>
<sequence>MKKMATAAQTARQNNISSQRSANFRLTKRRCPVVARSGSTSFMTSFACCLMTVYEKPSVERVPVKTILGPDGNLRNVRPIDANLPGFLIVPHGARLCCEWEQYVSHLQHSWFFLRKTTQYYRTAMSQQWKDTGIVASFHSAQAVR</sequence>
<evidence type="ECO:0000313" key="2">
    <source>
        <dbReference type="Proteomes" id="UP001172630"/>
    </source>
</evidence>
<dbReference type="Proteomes" id="UP001172630">
    <property type="component" value="Unassembled WGS sequence"/>
</dbReference>
<name>A0ABT7KBP5_9HYPH</name>
<comment type="caution">
    <text evidence="1">The sequence shown here is derived from an EMBL/GenBank/DDBJ whole genome shotgun (WGS) entry which is preliminary data.</text>
</comment>
<proteinExistence type="predicted"/>
<gene>
    <name evidence="1" type="ORF">PY650_10230</name>
</gene>
<keyword evidence="2" id="KW-1185">Reference proteome</keyword>
<dbReference type="EMBL" id="JARFYN010000010">
    <property type="protein sequence ID" value="MDL2406036.1"/>
    <property type="molecule type" value="Genomic_DNA"/>
</dbReference>
<evidence type="ECO:0000313" key="1">
    <source>
        <dbReference type="EMBL" id="MDL2406036.1"/>
    </source>
</evidence>